<evidence type="ECO:0000313" key="3">
    <source>
        <dbReference type="Proteomes" id="UP000324897"/>
    </source>
</evidence>
<sequence>MDPQAAVEDAYPAAARTSAPRPARTLLPCSASRFKPPNLSIADAASHAPTNSALVGCQEEMTEEAAVGSEGACCLKFSLRRDTLQQGRFINEHEEIEIHIPHNIVDFCHDDKMDVSTIVPPEKSAKDSHVLKFIDCKHTYKLTCVYPGWENNAKEGPTQQLGHLAEHKRVKRKMRERKSNDP</sequence>
<feature type="region of interest" description="Disordered" evidence="1">
    <location>
        <begin position="156"/>
        <end position="182"/>
    </location>
</feature>
<accession>A0A5J9UPX0</accession>
<dbReference type="EMBL" id="RWGY01000013">
    <property type="protein sequence ID" value="TVU25418.1"/>
    <property type="molecule type" value="Genomic_DNA"/>
</dbReference>
<evidence type="ECO:0000313" key="2">
    <source>
        <dbReference type="EMBL" id="TVU25418.1"/>
    </source>
</evidence>
<proteinExistence type="predicted"/>
<dbReference type="Gramene" id="TVU25418">
    <property type="protein sequence ID" value="TVU25418"/>
    <property type="gene ID" value="EJB05_27913"/>
</dbReference>
<name>A0A5J9UPX0_9POAL</name>
<reference evidence="2 3" key="1">
    <citation type="journal article" date="2019" name="Sci. Rep.">
        <title>A high-quality genome of Eragrostis curvula grass provides insights into Poaceae evolution and supports new strategies to enhance forage quality.</title>
        <authorList>
            <person name="Carballo J."/>
            <person name="Santos B.A.C.M."/>
            <person name="Zappacosta D."/>
            <person name="Garbus I."/>
            <person name="Selva J.P."/>
            <person name="Gallo C.A."/>
            <person name="Diaz A."/>
            <person name="Albertini E."/>
            <person name="Caccamo M."/>
            <person name="Echenique V."/>
        </authorList>
    </citation>
    <scope>NUCLEOTIDE SEQUENCE [LARGE SCALE GENOMIC DNA]</scope>
    <source>
        <strain evidence="3">cv. Victoria</strain>
        <tissue evidence="2">Leaf</tissue>
    </source>
</reference>
<feature type="compositionally biased region" description="Basic residues" evidence="1">
    <location>
        <begin position="166"/>
        <end position="176"/>
    </location>
</feature>
<evidence type="ECO:0000256" key="1">
    <source>
        <dbReference type="SAM" id="MobiDB-lite"/>
    </source>
</evidence>
<keyword evidence="3" id="KW-1185">Reference proteome</keyword>
<dbReference type="Proteomes" id="UP000324897">
    <property type="component" value="Chromosome 2"/>
</dbReference>
<protein>
    <submittedName>
        <fullName evidence="2">Uncharacterized protein</fullName>
    </submittedName>
</protein>
<comment type="caution">
    <text evidence="2">The sequence shown here is derived from an EMBL/GenBank/DDBJ whole genome shotgun (WGS) entry which is preliminary data.</text>
</comment>
<organism evidence="2 3">
    <name type="scientific">Eragrostis curvula</name>
    <name type="common">weeping love grass</name>
    <dbReference type="NCBI Taxonomy" id="38414"/>
    <lineage>
        <taxon>Eukaryota</taxon>
        <taxon>Viridiplantae</taxon>
        <taxon>Streptophyta</taxon>
        <taxon>Embryophyta</taxon>
        <taxon>Tracheophyta</taxon>
        <taxon>Spermatophyta</taxon>
        <taxon>Magnoliopsida</taxon>
        <taxon>Liliopsida</taxon>
        <taxon>Poales</taxon>
        <taxon>Poaceae</taxon>
        <taxon>PACMAD clade</taxon>
        <taxon>Chloridoideae</taxon>
        <taxon>Eragrostideae</taxon>
        <taxon>Eragrostidinae</taxon>
        <taxon>Eragrostis</taxon>
    </lineage>
</organism>
<dbReference type="AlphaFoldDB" id="A0A5J9UPX0"/>
<gene>
    <name evidence="2" type="ORF">EJB05_27913</name>
</gene>